<dbReference type="Pfam" id="PF00155">
    <property type="entry name" value="Aminotran_1_2"/>
    <property type="match status" value="1"/>
</dbReference>
<dbReference type="InterPro" id="IPR004839">
    <property type="entry name" value="Aminotransferase_I/II_large"/>
</dbReference>
<evidence type="ECO:0000256" key="5">
    <source>
        <dbReference type="ARBA" id="ARBA00022679"/>
    </source>
</evidence>
<sequence>MSLRPSLLARLAARTAEREQANLRRRLRTIDHVDGPWLELDGKQLLSFCSNDYLGLAQHPQLIAAFKRVADDEGVGSGSAHLICGHRAEHAALEQALAEWTGRERALLFSTGYMANLGVQQALLSDGDVCVQDKLNHACLLDGAKLSGAELKRYPHGDVAGAARQLASRSTAAALLATDGVFSMDGDMAPLRELATLCTREGATLMVDDAHGLGVLGDDGAGSVAAAGLSPREVPVLMATLGKALGCHGAFVAGSAALIEGLLQSARPYIYTTAMPPALAAAALAAVQLARTESWRRERLNSHIERFRQGAAELGLALMPSSTAIQPLLLGDADTALAAAQMLEQHGFLVSAIRPPTVPAGQARLRITLSATHEEEHVDQLLEALAKLPQHGVPAPHV</sequence>
<dbReference type="InterPro" id="IPR015422">
    <property type="entry name" value="PyrdxlP-dep_Trfase_small"/>
</dbReference>
<feature type="binding site" evidence="9">
    <location>
        <position position="137"/>
    </location>
    <ligand>
        <name>substrate</name>
    </ligand>
</feature>
<evidence type="ECO:0000256" key="2">
    <source>
        <dbReference type="ARBA" id="ARBA00004746"/>
    </source>
</evidence>
<protein>
    <recommendedName>
        <fullName evidence="9">8-amino-7-oxononanoate synthase</fullName>
        <shortName evidence="9">AONS</shortName>
        <ecNumber evidence="9">2.3.1.47</ecNumber>
    </recommendedName>
    <alternativeName>
        <fullName evidence="9">7-keto-8-amino-pelargonic acid synthase</fullName>
        <shortName evidence="9">7-KAP synthase</shortName>
        <shortName evidence="9">KAPA synthase</shortName>
    </alternativeName>
    <alternativeName>
        <fullName evidence="9">8-amino-7-ketopelargonate synthase</fullName>
    </alternativeName>
</protein>
<feature type="binding site" evidence="9">
    <location>
        <position position="211"/>
    </location>
    <ligand>
        <name>pyridoxal 5'-phosphate</name>
        <dbReference type="ChEBI" id="CHEBI:597326"/>
    </ligand>
</feature>
<dbReference type="UniPathway" id="UPA00078"/>
<evidence type="ECO:0000313" key="12">
    <source>
        <dbReference type="EMBL" id="RDD80811.1"/>
    </source>
</evidence>
<dbReference type="RefSeq" id="WP_114846384.1">
    <property type="nucleotide sequence ID" value="NZ_JBHSPE010000002.1"/>
</dbReference>
<accession>A0A369UJV4</accession>
<dbReference type="InterPro" id="IPR015424">
    <property type="entry name" value="PyrdxlP-dep_Trfase"/>
</dbReference>
<dbReference type="InterPro" id="IPR004723">
    <property type="entry name" value="AONS_Archaea/Proteobacteria"/>
</dbReference>
<feature type="binding site" evidence="9">
    <location>
        <position position="357"/>
    </location>
    <ligand>
        <name>substrate</name>
    </ligand>
</feature>
<dbReference type="CDD" id="cd06454">
    <property type="entry name" value="KBL_like"/>
    <property type="match status" value="1"/>
</dbReference>
<comment type="caution">
    <text evidence="12">The sequence shown here is derived from an EMBL/GenBank/DDBJ whole genome shotgun (WGS) entry which is preliminary data.</text>
</comment>
<organism evidence="12 13">
    <name type="scientific">Dyella tabacisoli</name>
    <dbReference type="NCBI Taxonomy" id="2282381"/>
    <lineage>
        <taxon>Bacteria</taxon>
        <taxon>Pseudomonadati</taxon>
        <taxon>Pseudomonadota</taxon>
        <taxon>Gammaproteobacteria</taxon>
        <taxon>Lysobacterales</taxon>
        <taxon>Rhodanobacteraceae</taxon>
        <taxon>Dyella</taxon>
    </lineage>
</organism>
<dbReference type="Proteomes" id="UP000253782">
    <property type="component" value="Unassembled WGS sequence"/>
</dbReference>
<evidence type="ECO:0000256" key="6">
    <source>
        <dbReference type="ARBA" id="ARBA00022756"/>
    </source>
</evidence>
<evidence type="ECO:0000256" key="7">
    <source>
        <dbReference type="ARBA" id="ARBA00022898"/>
    </source>
</evidence>
<evidence type="ECO:0000256" key="1">
    <source>
        <dbReference type="ARBA" id="ARBA00001933"/>
    </source>
</evidence>
<reference evidence="12 13" key="1">
    <citation type="submission" date="2018-07" db="EMBL/GenBank/DDBJ databases">
        <title>Dyella tabacisoli L4-6T, whole genome shotgun sequence.</title>
        <authorList>
            <person name="Zhou X.-K."/>
            <person name="Li W.-J."/>
            <person name="Duan Y.-Q."/>
        </authorList>
    </citation>
    <scope>NUCLEOTIDE SEQUENCE [LARGE SCALE GENOMIC DNA]</scope>
    <source>
        <strain evidence="12 13">L4-6</strain>
    </source>
</reference>
<proteinExistence type="inferred from homology"/>
<keyword evidence="7 9" id="KW-0663">Pyridoxal phosphate</keyword>
<evidence type="ECO:0000256" key="8">
    <source>
        <dbReference type="ARBA" id="ARBA00047715"/>
    </source>
</evidence>
<dbReference type="GO" id="GO:0009102">
    <property type="term" value="P:biotin biosynthetic process"/>
    <property type="evidence" value="ECO:0007669"/>
    <property type="project" value="UniProtKB-UniRule"/>
</dbReference>
<keyword evidence="5 9" id="KW-0808">Transferase</keyword>
<dbReference type="InterPro" id="IPR001917">
    <property type="entry name" value="Aminotrans_II_pyridoxalP_BS"/>
</dbReference>
<dbReference type="InterPro" id="IPR050087">
    <property type="entry name" value="AON_synthase_class-II"/>
</dbReference>
<keyword evidence="6 9" id="KW-0093">Biotin biosynthesis</keyword>
<feature type="modified residue" description="N6-(pyridoxal phosphate)lysine" evidence="9 10">
    <location>
        <position position="243"/>
    </location>
</feature>
<name>A0A369UJV4_9GAMM</name>
<dbReference type="PANTHER" id="PTHR13693:SF100">
    <property type="entry name" value="8-AMINO-7-OXONONANOATE SYNTHASE"/>
    <property type="match status" value="1"/>
</dbReference>
<feature type="binding site" evidence="9">
    <location>
        <begin position="112"/>
        <end position="113"/>
    </location>
    <ligand>
        <name>pyridoxal 5'-phosphate</name>
        <dbReference type="ChEBI" id="CHEBI:597326"/>
    </ligand>
</feature>
<evidence type="ECO:0000313" key="13">
    <source>
        <dbReference type="Proteomes" id="UP000253782"/>
    </source>
</evidence>
<dbReference type="HAMAP" id="MF_01693">
    <property type="entry name" value="BioF_aminotrans_2"/>
    <property type="match status" value="1"/>
</dbReference>
<dbReference type="SUPFAM" id="SSF53383">
    <property type="entry name" value="PLP-dependent transferases"/>
    <property type="match status" value="1"/>
</dbReference>
<evidence type="ECO:0000256" key="10">
    <source>
        <dbReference type="PIRSR" id="PIRSR604723-51"/>
    </source>
</evidence>
<comment type="similarity">
    <text evidence="3 9">Belongs to the class-II pyridoxal-phosphate-dependent aminotransferase family. BioF subfamily.</text>
</comment>
<keyword evidence="13" id="KW-1185">Reference proteome</keyword>
<evidence type="ECO:0000259" key="11">
    <source>
        <dbReference type="Pfam" id="PF00155"/>
    </source>
</evidence>
<keyword evidence="12" id="KW-0012">Acyltransferase</keyword>
<dbReference type="AlphaFoldDB" id="A0A369UJV4"/>
<dbReference type="NCBIfam" id="TIGR00858">
    <property type="entry name" value="bioF"/>
    <property type="match status" value="1"/>
</dbReference>
<dbReference type="InterPro" id="IPR022834">
    <property type="entry name" value="AONS_Proteobacteria"/>
</dbReference>
<dbReference type="Gene3D" id="3.40.640.10">
    <property type="entry name" value="Type I PLP-dependent aspartate aminotransferase-like (Major domain)"/>
    <property type="match status" value="1"/>
</dbReference>
<dbReference type="EC" id="2.3.1.47" evidence="9"/>
<feature type="binding site" evidence="9">
    <location>
        <position position="240"/>
    </location>
    <ligand>
        <name>pyridoxal 5'-phosphate</name>
        <dbReference type="ChEBI" id="CHEBI:597326"/>
    </ligand>
</feature>
<dbReference type="GO" id="GO:0008710">
    <property type="term" value="F:8-amino-7-oxononanoate synthase activity"/>
    <property type="evidence" value="ECO:0007669"/>
    <property type="project" value="UniProtKB-UniRule"/>
</dbReference>
<dbReference type="PANTHER" id="PTHR13693">
    <property type="entry name" value="CLASS II AMINOTRANSFERASE/8-AMINO-7-OXONONANOATE SYNTHASE"/>
    <property type="match status" value="1"/>
</dbReference>
<gene>
    <name evidence="9 12" type="primary">bioF</name>
    <name evidence="12" type="ORF">DVJ77_15245</name>
</gene>
<feature type="domain" description="Aminotransferase class I/classII large" evidence="11">
    <location>
        <begin position="44"/>
        <end position="385"/>
    </location>
</feature>
<comment type="cofactor">
    <cofactor evidence="1 9 10">
        <name>pyridoxal 5'-phosphate</name>
        <dbReference type="ChEBI" id="CHEBI:597326"/>
    </cofactor>
</comment>
<evidence type="ECO:0000256" key="4">
    <source>
        <dbReference type="ARBA" id="ARBA00011738"/>
    </source>
</evidence>
<dbReference type="PROSITE" id="PS00599">
    <property type="entry name" value="AA_TRANSFER_CLASS_2"/>
    <property type="match status" value="1"/>
</dbReference>
<comment type="function">
    <text evidence="9">Catalyzes the decarboxylative condensation of pimeloyl-[acyl-carrier protein] and L-alanine to produce 8-amino-7-oxononanoate (AON), [acyl-carrier protein], and carbon dioxide.</text>
</comment>
<feature type="binding site" evidence="9">
    <location>
        <position position="25"/>
    </location>
    <ligand>
        <name>substrate</name>
    </ligand>
</feature>
<evidence type="ECO:0000256" key="3">
    <source>
        <dbReference type="ARBA" id="ARBA00010008"/>
    </source>
</evidence>
<dbReference type="Gene3D" id="3.90.1150.10">
    <property type="entry name" value="Aspartate Aminotransferase, domain 1"/>
    <property type="match status" value="1"/>
</dbReference>
<dbReference type="InterPro" id="IPR015421">
    <property type="entry name" value="PyrdxlP-dep_Trfase_major"/>
</dbReference>
<dbReference type="EMBL" id="QQAH01000014">
    <property type="protein sequence ID" value="RDD80811.1"/>
    <property type="molecule type" value="Genomic_DNA"/>
</dbReference>
<comment type="pathway">
    <text evidence="2 9">Cofactor biosynthesis; biotin biosynthesis.</text>
</comment>
<dbReference type="OrthoDB" id="9807157at2"/>
<comment type="subunit">
    <text evidence="4 9">Homodimer.</text>
</comment>
<comment type="catalytic activity">
    <reaction evidence="8 9">
        <text>6-carboxyhexanoyl-[ACP] + L-alanine + H(+) = (8S)-8-amino-7-oxononanoate + holo-[ACP] + CO2</text>
        <dbReference type="Rhea" id="RHEA:42288"/>
        <dbReference type="Rhea" id="RHEA-COMP:9685"/>
        <dbReference type="Rhea" id="RHEA-COMP:9955"/>
        <dbReference type="ChEBI" id="CHEBI:15378"/>
        <dbReference type="ChEBI" id="CHEBI:16526"/>
        <dbReference type="ChEBI" id="CHEBI:57972"/>
        <dbReference type="ChEBI" id="CHEBI:64479"/>
        <dbReference type="ChEBI" id="CHEBI:78846"/>
        <dbReference type="ChEBI" id="CHEBI:149468"/>
        <dbReference type="EC" id="2.3.1.47"/>
    </reaction>
</comment>
<feature type="binding site" evidence="9">
    <location>
        <position position="183"/>
    </location>
    <ligand>
        <name>pyridoxal 5'-phosphate</name>
        <dbReference type="ChEBI" id="CHEBI:597326"/>
    </ligand>
</feature>
<dbReference type="GO" id="GO:0030170">
    <property type="term" value="F:pyridoxal phosphate binding"/>
    <property type="evidence" value="ECO:0007669"/>
    <property type="project" value="UniProtKB-UniRule"/>
</dbReference>
<evidence type="ECO:0000256" key="9">
    <source>
        <dbReference type="HAMAP-Rule" id="MF_01693"/>
    </source>
</evidence>